<comment type="similarity">
    <text evidence="2 5">Belongs to the acyl-CoA dehydrogenase family.</text>
</comment>
<evidence type="ECO:0000256" key="2">
    <source>
        <dbReference type="ARBA" id="ARBA00009347"/>
    </source>
</evidence>
<feature type="domain" description="Acyl-CoA oxidase/dehydrogenase middle" evidence="7">
    <location>
        <begin position="114"/>
        <end position="205"/>
    </location>
</feature>
<dbReference type="Gene3D" id="1.20.140.10">
    <property type="entry name" value="Butyryl-CoA Dehydrogenase, subunit A, domain 3"/>
    <property type="match status" value="1"/>
</dbReference>
<dbReference type="Proteomes" id="UP001224433">
    <property type="component" value="Chromosome"/>
</dbReference>
<dbReference type="InterPro" id="IPR037069">
    <property type="entry name" value="AcylCoA_DH/ox_N_sf"/>
</dbReference>
<dbReference type="Pfam" id="PF02770">
    <property type="entry name" value="Acyl-CoA_dh_M"/>
    <property type="match status" value="1"/>
</dbReference>
<dbReference type="InterPro" id="IPR006089">
    <property type="entry name" value="Acyl-CoA_DH_CS"/>
</dbReference>
<dbReference type="RefSeq" id="WP_147959912.1">
    <property type="nucleotide sequence ID" value="NZ_CP120983.1"/>
</dbReference>
<keyword evidence="3 5" id="KW-0285">Flavoprotein</keyword>
<accession>A0ABY9J6S1</accession>
<dbReference type="InterPro" id="IPR009075">
    <property type="entry name" value="AcylCo_DH/oxidase_C"/>
</dbReference>
<evidence type="ECO:0000256" key="3">
    <source>
        <dbReference type="ARBA" id="ARBA00022630"/>
    </source>
</evidence>
<dbReference type="Gene3D" id="1.10.540.10">
    <property type="entry name" value="Acyl-CoA dehydrogenase/oxidase, N-terminal domain"/>
    <property type="match status" value="1"/>
</dbReference>
<evidence type="ECO:0000259" key="8">
    <source>
        <dbReference type="Pfam" id="PF02771"/>
    </source>
</evidence>
<dbReference type="PROSITE" id="PS00072">
    <property type="entry name" value="ACYL_COA_DH_1"/>
    <property type="match status" value="1"/>
</dbReference>
<dbReference type="PANTHER" id="PTHR43884">
    <property type="entry name" value="ACYL-COA DEHYDROGENASE"/>
    <property type="match status" value="1"/>
</dbReference>
<dbReference type="InterPro" id="IPR006091">
    <property type="entry name" value="Acyl-CoA_Oxase/DH_mid-dom"/>
</dbReference>
<keyword evidence="10" id="KW-1185">Reference proteome</keyword>
<organism evidence="9 10">
    <name type="scientific">Streptomyces glycanivorans</name>
    <dbReference type="NCBI Taxonomy" id="3033808"/>
    <lineage>
        <taxon>Bacteria</taxon>
        <taxon>Bacillati</taxon>
        <taxon>Actinomycetota</taxon>
        <taxon>Actinomycetes</taxon>
        <taxon>Kitasatosporales</taxon>
        <taxon>Streptomycetaceae</taxon>
        <taxon>Streptomyces</taxon>
    </lineage>
</organism>
<evidence type="ECO:0000256" key="1">
    <source>
        <dbReference type="ARBA" id="ARBA00001974"/>
    </source>
</evidence>
<protein>
    <submittedName>
        <fullName evidence="9">Acyl-CoA dehydrogenase family protein</fullName>
    </submittedName>
</protein>
<evidence type="ECO:0000313" key="10">
    <source>
        <dbReference type="Proteomes" id="UP001224433"/>
    </source>
</evidence>
<dbReference type="PANTHER" id="PTHR43884:SF22">
    <property type="entry name" value="BLR3437 PROTEIN"/>
    <property type="match status" value="1"/>
</dbReference>
<sequence length="377" mass="39519">MTAFSLDPGQTAWCEELYALAREELRPLAEKGEPGHVNRPLVAALGGLGLLDRLLGSGALDLCLLRESLARGCTEAETALALQGLGAGPVRLAGTEAQRARWLPEVRAGRAVAAFALSEPGAGSDAAALALAARPAPGGDGWRLTGEKCWISNAPEADFYTVFARTGEGDGARGVTAFLVPADRPGLTGEALDMLSPHPVGALDFDGVPVTADDVLGEPGRGFRVAMDTLNLFRPSVGAFAVGMARAALDATLEHTADRTAFGAPLKDLQAVSHQVAEMATRTEAARLLVLAAAAAHDAGEPGVPRRAAMAKLYATETAQYVVDAAVQLHGARALRRGHLLEHLYREVRAPRIYEGATEVQRTIIAKDLYATQETPA</sequence>
<comment type="cofactor">
    <cofactor evidence="1 5">
        <name>FAD</name>
        <dbReference type="ChEBI" id="CHEBI:57692"/>
    </cofactor>
</comment>
<keyword evidence="4 5" id="KW-0274">FAD</keyword>
<evidence type="ECO:0000313" key="9">
    <source>
        <dbReference type="EMBL" id="WLQ63532.1"/>
    </source>
</evidence>
<dbReference type="InterPro" id="IPR013786">
    <property type="entry name" value="AcylCoA_DH/ox_N"/>
</dbReference>
<evidence type="ECO:0000259" key="7">
    <source>
        <dbReference type="Pfam" id="PF02770"/>
    </source>
</evidence>
<dbReference type="Pfam" id="PF02771">
    <property type="entry name" value="Acyl-CoA_dh_N"/>
    <property type="match status" value="1"/>
</dbReference>
<evidence type="ECO:0000256" key="5">
    <source>
        <dbReference type="RuleBase" id="RU362125"/>
    </source>
</evidence>
<dbReference type="InterPro" id="IPR046373">
    <property type="entry name" value="Acyl-CoA_Oxase/DH_mid-dom_sf"/>
</dbReference>
<dbReference type="SUPFAM" id="SSF56645">
    <property type="entry name" value="Acyl-CoA dehydrogenase NM domain-like"/>
    <property type="match status" value="1"/>
</dbReference>
<name>A0ABY9J6S1_9ACTN</name>
<dbReference type="Pfam" id="PF00441">
    <property type="entry name" value="Acyl-CoA_dh_1"/>
    <property type="match status" value="1"/>
</dbReference>
<dbReference type="InterPro" id="IPR036250">
    <property type="entry name" value="AcylCo_DH-like_C"/>
</dbReference>
<dbReference type="EMBL" id="CP120983">
    <property type="protein sequence ID" value="WLQ63532.1"/>
    <property type="molecule type" value="Genomic_DNA"/>
</dbReference>
<evidence type="ECO:0000256" key="4">
    <source>
        <dbReference type="ARBA" id="ARBA00022827"/>
    </source>
</evidence>
<gene>
    <name evidence="9" type="ORF">P8A20_08010</name>
</gene>
<evidence type="ECO:0000259" key="6">
    <source>
        <dbReference type="Pfam" id="PF00441"/>
    </source>
</evidence>
<proteinExistence type="inferred from homology"/>
<feature type="domain" description="Acyl-CoA dehydrogenase/oxidase N-terminal" evidence="8">
    <location>
        <begin position="10"/>
        <end position="109"/>
    </location>
</feature>
<dbReference type="Gene3D" id="2.40.110.10">
    <property type="entry name" value="Butyryl-CoA Dehydrogenase, subunit A, domain 2"/>
    <property type="match status" value="1"/>
</dbReference>
<dbReference type="SUPFAM" id="SSF47203">
    <property type="entry name" value="Acyl-CoA dehydrogenase C-terminal domain-like"/>
    <property type="match status" value="1"/>
</dbReference>
<feature type="domain" description="Acyl-CoA dehydrogenase/oxidase C-terminal" evidence="6">
    <location>
        <begin position="220"/>
        <end position="369"/>
    </location>
</feature>
<dbReference type="InterPro" id="IPR009100">
    <property type="entry name" value="AcylCoA_DH/oxidase_NM_dom_sf"/>
</dbReference>
<keyword evidence="5" id="KW-0560">Oxidoreductase</keyword>
<reference evidence="9 10" key="1">
    <citation type="submission" date="2023-03" db="EMBL/GenBank/DDBJ databases">
        <title>Isolation and description of six Streptomyces strains from soil environments, able to metabolize different microbial glucans.</title>
        <authorList>
            <person name="Widen T."/>
            <person name="Larsbrink J."/>
        </authorList>
    </citation>
    <scope>NUCLEOTIDE SEQUENCE [LARGE SCALE GENOMIC DNA]</scope>
    <source>
        <strain evidence="9 10">Alt3</strain>
    </source>
</reference>